<evidence type="ECO:0000256" key="7">
    <source>
        <dbReference type="SAM" id="MobiDB-lite"/>
    </source>
</evidence>
<dbReference type="EMBL" id="SORZ01000002">
    <property type="protein sequence ID" value="TPW33907.1"/>
    <property type="molecule type" value="Genomic_DNA"/>
</dbReference>
<evidence type="ECO:0000313" key="12">
    <source>
        <dbReference type="Proteomes" id="UP000315037"/>
    </source>
</evidence>
<feature type="transmembrane region" description="Helical" evidence="8">
    <location>
        <begin position="36"/>
        <end position="53"/>
    </location>
</feature>
<organism evidence="11 12">
    <name type="scientific">Oecophyllibacter saccharovorans</name>
    <dbReference type="NCBI Taxonomy" id="2558360"/>
    <lineage>
        <taxon>Bacteria</taxon>
        <taxon>Pseudomonadati</taxon>
        <taxon>Pseudomonadota</taxon>
        <taxon>Alphaproteobacteria</taxon>
        <taxon>Acetobacterales</taxon>
        <taxon>Acetobacteraceae</taxon>
        <taxon>Oecophyllibacter</taxon>
    </lineage>
</organism>
<comment type="subcellular location">
    <subcellularLocation>
        <location evidence="1">Cell membrane</location>
        <topology evidence="1">Multi-pass membrane protein</topology>
    </subcellularLocation>
</comment>
<sequence length="275" mass="30084">MMFYLWTLLKLLTGFGFVLAYLNLSGRTQFSQMNAIDLIGNFILGGVIGGVLYTDAIAYHTYVAVLAMSILVLMGLNMLCRRFHLFRNVTIGRPIPIIRNGHFLVRNIEDQNNRVDILNVASQLNLQGIFSFDEVAYAQIEPNGSLTVTCDPNRIPAPIVICNGLIRETELEEVGQSREELLADMEKLGITSPEDVLLAEYRYYPASPGVLHDSGASPMAGHFHYVCMNGDVLPHAAPERISPQSVAPATPFKSAGLPPYLKSSTEGPARAGATS</sequence>
<name>A0A506UKN4_9PROT</name>
<evidence type="ECO:0000256" key="6">
    <source>
        <dbReference type="ARBA" id="ARBA00023136"/>
    </source>
</evidence>
<evidence type="ECO:0000256" key="2">
    <source>
        <dbReference type="ARBA" id="ARBA00006448"/>
    </source>
</evidence>
<keyword evidence="3" id="KW-1003">Cell membrane</keyword>
<dbReference type="Pfam" id="PF04239">
    <property type="entry name" value="DUF421"/>
    <property type="match status" value="1"/>
</dbReference>
<feature type="transmembrane region" description="Helical" evidence="8">
    <location>
        <begin position="59"/>
        <end position="79"/>
    </location>
</feature>
<dbReference type="AlphaFoldDB" id="A0A506UKN4"/>
<dbReference type="Proteomes" id="UP000315037">
    <property type="component" value="Unassembled WGS sequence"/>
</dbReference>
<dbReference type="GO" id="GO:0005886">
    <property type="term" value="C:plasma membrane"/>
    <property type="evidence" value="ECO:0007669"/>
    <property type="project" value="UniProtKB-SubCell"/>
</dbReference>
<comment type="caution">
    <text evidence="11">The sequence shown here is derived from an EMBL/GenBank/DDBJ whole genome shotgun (WGS) entry which is preliminary data.</text>
</comment>
<evidence type="ECO:0000256" key="4">
    <source>
        <dbReference type="ARBA" id="ARBA00022692"/>
    </source>
</evidence>
<feature type="region of interest" description="Disordered" evidence="7">
    <location>
        <begin position="256"/>
        <end position="275"/>
    </location>
</feature>
<evidence type="ECO:0000256" key="1">
    <source>
        <dbReference type="ARBA" id="ARBA00004651"/>
    </source>
</evidence>
<evidence type="ECO:0000256" key="8">
    <source>
        <dbReference type="SAM" id="Phobius"/>
    </source>
</evidence>
<feature type="transmembrane region" description="Helical" evidence="8">
    <location>
        <begin position="6"/>
        <end position="24"/>
    </location>
</feature>
<dbReference type="Gene3D" id="3.30.240.20">
    <property type="entry name" value="bsu07140 like domains"/>
    <property type="match status" value="2"/>
</dbReference>
<gene>
    <name evidence="11" type="ORF">E3202_04775</name>
</gene>
<evidence type="ECO:0000256" key="5">
    <source>
        <dbReference type="ARBA" id="ARBA00022989"/>
    </source>
</evidence>
<dbReference type="PANTHER" id="PTHR34582">
    <property type="entry name" value="UPF0702 TRANSMEMBRANE PROTEIN YCAP"/>
    <property type="match status" value="1"/>
</dbReference>
<feature type="domain" description="YetF-like N-terminal transmembrane" evidence="10">
    <location>
        <begin position="4"/>
        <end position="78"/>
    </location>
</feature>
<protein>
    <submittedName>
        <fullName evidence="11">DUF421 domain-containing protein</fullName>
    </submittedName>
</protein>
<keyword evidence="5 8" id="KW-1133">Transmembrane helix</keyword>
<keyword evidence="6 8" id="KW-0472">Membrane</keyword>
<accession>A0A506UKN4</accession>
<keyword evidence="4 8" id="KW-0812">Transmembrane</keyword>
<dbReference type="InterPro" id="IPR023090">
    <property type="entry name" value="UPF0702_alpha/beta_dom_sf"/>
</dbReference>
<reference evidence="11 12" key="1">
    <citation type="submission" date="2019-03" db="EMBL/GenBank/DDBJ databases">
        <title>The complete genome sequence of Neokomagataea sp. Jb2 NBRC113641.</title>
        <authorList>
            <person name="Chua K.-O."/>
            <person name="Chan K.-G."/>
            <person name="See-Too W.-S."/>
        </authorList>
    </citation>
    <scope>NUCLEOTIDE SEQUENCE [LARGE SCALE GENOMIC DNA]</scope>
    <source>
        <strain evidence="11 12">Jb2</strain>
    </source>
</reference>
<dbReference type="InterPro" id="IPR007353">
    <property type="entry name" value="DUF421"/>
</dbReference>
<keyword evidence="12" id="KW-1185">Reference proteome</keyword>
<evidence type="ECO:0000259" key="10">
    <source>
        <dbReference type="Pfam" id="PF20730"/>
    </source>
</evidence>
<evidence type="ECO:0000313" key="11">
    <source>
        <dbReference type="EMBL" id="TPW33907.1"/>
    </source>
</evidence>
<evidence type="ECO:0000259" key="9">
    <source>
        <dbReference type="Pfam" id="PF04239"/>
    </source>
</evidence>
<proteinExistence type="inferred from homology"/>
<comment type="similarity">
    <text evidence="2">Belongs to the UPF0702 family.</text>
</comment>
<dbReference type="InterPro" id="IPR048454">
    <property type="entry name" value="YetF_N"/>
</dbReference>
<dbReference type="PANTHER" id="PTHR34582:SF6">
    <property type="entry name" value="UPF0702 TRANSMEMBRANE PROTEIN YCAP"/>
    <property type="match status" value="1"/>
</dbReference>
<dbReference type="RefSeq" id="WP_165599662.1">
    <property type="nucleotide sequence ID" value="NZ_SORY01000002.1"/>
</dbReference>
<evidence type="ECO:0000256" key="3">
    <source>
        <dbReference type="ARBA" id="ARBA00022475"/>
    </source>
</evidence>
<dbReference type="Pfam" id="PF20730">
    <property type="entry name" value="YetF_N"/>
    <property type="match status" value="1"/>
</dbReference>
<feature type="domain" description="YetF C-terminal" evidence="9">
    <location>
        <begin position="82"/>
        <end position="201"/>
    </location>
</feature>